<dbReference type="InterPro" id="IPR013087">
    <property type="entry name" value="Znf_C2H2_type"/>
</dbReference>
<evidence type="ECO:0000313" key="10">
    <source>
        <dbReference type="EMBL" id="KAG5621905.1"/>
    </source>
</evidence>
<keyword evidence="3 7" id="KW-0863">Zinc-finger</keyword>
<evidence type="ECO:0000256" key="8">
    <source>
        <dbReference type="SAM" id="MobiDB-lite"/>
    </source>
</evidence>
<evidence type="ECO:0000313" key="11">
    <source>
        <dbReference type="Proteomes" id="UP000824120"/>
    </source>
</evidence>
<keyword evidence="11" id="KW-1185">Reference proteome</keyword>
<evidence type="ECO:0000256" key="3">
    <source>
        <dbReference type="ARBA" id="ARBA00022771"/>
    </source>
</evidence>
<keyword evidence="2" id="KW-0677">Repeat</keyword>
<dbReference type="PANTHER" id="PTHR45988:SF18">
    <property type="entry name" value="C2H2-TYPE ZINC FINGER FAMILY PROTEIN"/>
    <property type="match status" value="1"/>
</dbReference>
<dbReference type="GO" id="GO:0000976">
    <property type="term" value="F:transcription cis-regulatory region binding"/>
    <property type="evidence" value="ECO:0007669"/>
    <property type="project" value="TreeGrafter"/>
</dbReference>
<dbReference type="EMBL" id="JACXVP010000002">
    <property type="protein sequence ID" value="KAG5621905.1"/>
    <property type="molecule type" value="Genomic_DNA"/>
</dbReference>
<keyword evidence="6" id="KW-0804">Transcription</keyword>
<dbReference type="GO" id="GO:0003700">
    <property type="term" value="F:DNA-binding transcription factor activity"/>
    <property type="evidence" value="ECO:0007669"/>
    <property type="project" value="InterPro"/>
</dbReference>
<accession>A0A9J6ABR0</accession>
<organism evidence="10 11">
    <name type="scientific">Solanum commersonii</name>
    <name type="common">Commerson's wild potato</name>
    <name type="synonym">Commerson's nightshade</name>
    <dbReference type="NCBI Taxonomy" id="4109"/>
    <lineage>
        <taxon>Eukaryota</taxon>
        <taxon>Viridiplantae</taxon>
        <taxon>Streptophyta</taxon>
        <taxon>Embryophyta</taxon>
        <taxon>Tracheophyta</taxon>
        <taxon>Spermatophyta</taxon>
        <taxon>Magnoliopsida</taxon>
        <taxon>eudicotyledons</taxon>
        <taxon>Gunneridae</taxon>
        <taxon>Pentapetalae</taxon>
        <taxon>asterids</taxon>
        <taxon>lamiids</taxon>
        <taxon>Solanales</taxon>
        <taxon>Solanaceae</taxon>
        <taxon>Solanoideae</taxon>
        <taxon>Solaneae</taxon>
        <taxon>Solanum</taxon>
    </lineage>
</organism>
<evidence type="ECO:0000256" key="6">
    <source>
        <dbReference type="ARBA" id="ARBA00023163"/>
    </source>
</evidence>
<evidence type="ECO:0000256" key="2">
    <source>
        <dbReference type="ARBA" id="ARBA00022737"/>
    </source>
</evidence>
<dbReference type="InterPro" id="IPR044653">
    <property type="entry name" value="AZF1/2/3-like"/>
</dbReference>
<dbReference type="GO" id="GO:0008270">
    <property type="term" value="F:zinc ion binding"/>
    <property type="evidence" value="ECO:0007669"/>
    <property type="project" value="UniProtKB-KW"/>
</dbReference>
<proteinExistence type="predicted"/>
<feature type="domain" description="C2H2-type" evidence="9">
    <location>
        <begin position="232"/>
        <end position="254"/>
    </location>
</feature>
<dbReference type="SMART" id="SM00355">
    <property type="entry name" value="ZnF_C2H2"/>
    <property type="match status" value="2"/>
</dbReference>
<dbReference type="AlphaFoldDB" id="A0A9J6ABR0"/>
<dbReference type="PROSITE" id="PS00028">
    <property type="entry name" value="ZINC_FINGER_C2H2_1"/>
    <property type="match status" value="2"/>
</dbReference>
<evidence type="ECO:0000259" key="9">
    <source>
        <dbReference type="PROSITE" id="PS50157"/>
    </source>
</evidence>
<protein>
    <recommendedName>
        <fullName evidence="9">C2H2-type domain-containing protein</fullName>
    </recommendedName>
</protein>
<feature type="domain" description="C2H2-type" evidence="9">
    <location>
        <begin position="17"/>
        <end position="39"/>
    </location>
</feature>
<dbReference type="PROSITE" id="PS50157">
    <property type="entry name" value="ZINC_FINGER_C2H2_2"/>
    <property type="match status" value="2"/>
</dbReference>
<dbReference type="PANTHER" id="PTHR45988">
    <property type="entry name" value="C2H2 TYPE ZINC FINGER TRANSCRIPTION FACTOR FAMILY-RELATED"/>
    <property type="match status" value="1"/>
</dbReference>
<comment type="caution">
    <text evidence="10">The sequence shown here is derived from an EMBL/GenBank/DDBJ whole genome shotgun (WGS) entry which is preliminary data.</text>
</comment>
<feature type="compositionally biased region" description="Acidic residues" evidence="8">
    <location>
        <begin position="188"/>
        <end position="199"/>
    </location>
</feature>
<gene>
    <name evidence="10" type="ORF">H5410_007123</name>
</gene>
<dbReference type="GO" id="GO:0005634">
    <property type="term" value="C:nucleus"/>
    <property type="evidence" value="ECO:0007669"/>
    <property type="project" value="TreeGrafter"/>
</dbReference>
<reference evidence="10 11" key="1">
    <citation type="submission" date="2020-09" db="EMBL/GenBank/DDBJ databases">
        <title>De no assembly of potato wild relative species, Solanum commersonii.</title>
        <authorList>
            <person name="Cho K."/>
        </authorList>
    </citation>
    <scope>NUCLEOTIDE SEQUENCE [LARGE SCALE GENOMIC DNA]</scope>
    <source>
        <strain evidence="10">LZ3.2</strain>
        <tissue evidence="10">Leaf</tissue>
    </source>
</reference>
<sequence>MPHQNQGQNGQQGVWMYQCIHCKKNFPSSQAIAGHTKGHFRDGWVKGTPQSKVFVLFSEYQQQQGSITDSSIPEKHVFSAATSDTDLTDAHRLPIGDVQNSRSLVVRPPSPASSSRQPRIPRHHLRLRDLKILARLRARLTREEQEVILRLLDSAMEQAKQSSKKSTEAEVIPNRNSEAAAAIGTTDTDTDVSSEESDDESKNILSKSRVEQGSSLYPLCRINNELHGVWNYQCIICNQLFSSSQSIAGHTKIHYKDGWVKGTHQKKVFVSFPNYQQPQSSTTIDSSSTHQQQQIFSTSVNDIDSSSSQQLGLSPVPTPPKQDLRLRDMKTLARLRGRLTKEEDRIILLLLDLAKK</sequence>
<feature type="compositionally biased region" description="Low complexity" evidence="8">
    <location>
        <begin position="101"/>
        <end position="118"/>
    </location>
</feature>
<evidence type="ECO:0000256" key="4">
    <source>
        <dbReference type="ARBA" id="ARBA00022833"/>
    </source>
</evidence>
<keyword evidence="1" id="KW-0479">Metal-binding</keyword>
<dbReference type="Proteomes" id="UP000824120">
    <property type="component" value="Chromosome 2"/>
</dbReference>
<feature type="region of interest" description="Disordered" evidence="8">
    <location>
        <begin position="160"/>
        <end position="206"/>
    </location>
</feature>
<keyword evidence="5" id="KW-0805">Transcription regulation</keyword>
<evidence type="ECO:0000256" key="5">
    <source>
        <dbReference type="ARBA" id="ARBA00023015"/>
    </source>
</evidence>
<name>A0A9J6ABR0_SOLCO</name>
<dbReference type="InterPro" id="IPR036236">
    <property type="entry name" value="Znf_C2H2_sf"/>
</dbReference>
<evidence type="ECO:0000256" key="1">
    <source>
        <dbReference type="ARBA" id="ARBA00022723"/>
    </source>
</evidence>
<dbReference type="SUPFAM" id="SSF57667">
    <property type="entry name" value="beta-beta-alpha zinc fingers"/>
    <property type="match status" value="1"/>
</dbReference>
<feature type="region of interest" description="Disordered" evidence="8">
    <location>
        <begin position="100"/>
        <end position="122"/>
    </location>
</feature>
<evidence type="ECO:0000256" key="7">
    <source>
        <dbReference type="PROSITE-ProRule" id="PRU00042"/>
    </source>
</evidence>
<dbReference type="OrthoDB" id="1268456at2759"/>
<keyword evidence="4" id="KW-0862">Zinc</keyword>